<evidence type="ECO:0000313" key="2">
    <source>
        <dbReference type="Proteomes" id="UP000076408"/>
    </source>
</evidence>
<name>A0A182YSY5_ANOST</name>
<dbReference type="PANTHER" id="PTHR33053:SF9">
    <property type="entry name" value="AGAP000105-PA"/>
    <property type="match status" value="1"/>
</dbReference>
<protein>
    <submittedName>
        <fullName evidence="1">Uncharacterized protein</fullName>
    </submittedName>
</protein>
<dbReference type="PANTHER" id="PTHR33053">
    <property type="entry name" value="PROTEIN, PUTATIVE-RELATED"/>
    <property type="match status" value="1"/>
</dbReference>
<dbReference type="VEuPathDB" id="VectorBase:ASTEI11571"/>
<proteinExistence type="predicted"/>
<dbReference type="Proteomes" id="UP000076408">
    <property type="component" value="Unassembled WGS sequence"/>
</dbReference>
<sequence>MEITRKVSDCKLPKDARTLLKISRNPSAEILRVQGGQYWYHGVQKCFSYVLSNVKVPTDATLSINISDDGLPIFKSSNLQFWPILINIHGMSKVTVMIVAIY</sequence>
<dbReference type="EnsemblMetazoa" id="ASTEI11571-RA">
    <property type="protein sequence ID" value="ASTEI11571-PA"/>
    <property type="gene ID" value="ASTEI11571"/>
</dbReference>
<organism evidence="1 2">
    <name type="scientific">Anopheles stephensi</name>
    <name type="common">Indo-Pakistan malaria mosquito</name>
    <dbReference type="NCBI Taxonomy" id="30069"/>
    <lineage>
        <taxon>Eukaryota</taxon>
        <taxon>Metazoa</taxon>
        <taxon>Ecdysozoa</taxon>
        <taxon>Arthropoda</taxon>
        <taxon>Hexapoda</taxon>
        <taxon>Insecta</taxon>
        <taxon>Pterygota</taxon>
        <taxon>Neoptera</taxon>
        <taxon>Endopterygota</taxon>
        <taxon>Diptera</taxon>
        <taxon>Nematocera</taxon>
        <taxon>Culicoidea</taxon>
        <taxon>Culicidae</taxon>
        <taxon>Anophelinae</taxon>
        <taxon>Anopheles</taxon>
    </lineage>
</organism>
<evidence type="ECO:0000313" key="1">
    <source>
        <dbReference type="EnsemblMetazoa" id="ASTEI11571-PA"/>
    </source>
</evidence>
<reference evidence="2" key="1">
    <citation type="journal article" date="2014" name="Genome Biol.">
        <title>Genome analysis of a major urban malaria vector mosquito, Anopheles stephensi.</title>
        <authorList>
            <person name="Jiang X."/>
            <person name="Peery A."/>
            <person name="Hall A.B."/>
            <person name="Sharma A."/>
            <person name="Chen X.G."/>
            <person name="Waterhouse R.M."/>
            <person name="Komissarov A."/>
            <person name="Riehle M.M."/>
            <person name="Shouche Y."/>
            <person name="Sharakhova M.V."/>
            <person name="Lawson D."/>
            <person name="Pakpour N."/>
            <person name="Arensburger P."/>
            <person name="Davidson V.L."/>
            <person name="Eiglmeier K."/>
            <person name="Emrich S."/>
            <person name="George P."/>
            <person name="Kennedy R.C."/>
            <person name="Mane S.P."/>
            <person name="Maslen G."/>
            <person name="Oringanje C."/>
            <person name="Qi Y."/>
            <person name="Settlage R."/>
            <person name="Tojo M."/>
            <person name="Tubio J.M."/>
            <person name="Unger M.F."/>
            <person name="Wang B."/>
            <person name="Vernick K.D."/>
            <person name="Ribeiro J.M."/>
            <person name="James A.A."/>
            <person name="Michel K."/>
            <person name="Riehle M.A."/>
            <person name="Luckhart S."/>
            <person name="Sharakhov I.V."/>
            <person name="Tu Z."/>
        </authorList>
    </citation>
    <scope>NUCLEOTIDE SEQUENCE [LARGE SCALE GENOMIC DNA]</scope>
    <source>
        <strain evidence="2">Indian</strain>
    </source>
</reference>
<accession>A0A182YSY5</accession>
<dbReference type="VEuPathDB" id="VectorBase:ASTE007874"/>
<dbReference type="OMA" id="NIRHNAC"/>
<dbReference type="AlphaFoldDB" id="A0A182YSY5"/>
<reference evidence="1" key="2">
    <citation type="submission" date="2020-05" db="UniProtKB">
        <authorList>
            <consortium name="EnsemblMetazoa"/>
        </authorList>
    </citation>
    <scope>IDENTIFICATION</scope>
    <source>
        <strain evidence="1">Indian</strain>
    </source>
</reference>
<keyword evidence="2" id="KW-1185">Reference proteome</keyword>
<dbReference type="VEuPathDB" id="VectorBase:ASTEI20_034435"/>